<keyword evidence="13" id="KW-0472">Membrane</keyword>
<evidence type="ECO:0000256" key="6">
    <source>
        <dbReference type="ARBA" id="ARBA00022692"/>
    </source>
</evidence>
<dbReference type="EC" id="2.7.11.1" evidence="2"/>
<dbReference type="Gene3D" id="1.10.510.10">
    <property type="entry name" value="Transferase(Phosphotransferase) domain 1"/>
    <property type="match status" value="1"/>
</dbReference>
<evidence type="ECO:0000259" key="20">
    <source>
        <dbReference type="PROSITE" id="PS50011"/>
    </source>
</evidence>
<accession>A0A314U834</accession>
<dbReference type="GO" id="GO:0030246">
    <property type="term" value="F:carbohydrate binding"/>
    <property type="evidence" value="ECO:0007669"/>
    <property type="project" value="UniProtKB-KW"/>
</dbReference>
<evidence type="ECO:0000256" key="3">
    <source>
        <dbReference type="ARBA" id="ARBA00022527"/>
    </source>
</evidence>
<dbReference type="InterPro" id="IPR000719">
    <property type="entry name" value="Prot_kinase_dom"/>
</dbReference>
<sequence length="512" mass="57621">MTMGTGFQVIFNQSGSIYLTAKNGSILNMVSSNTVSMKNFYQKATLDYDGILRHSVHPKSNGSNICFRVEGDIGSGACGYNSFAVMMIKDQFASARDAKHKWYGGDYEQFTSVQEDWCRQSCLGDCFCAVAVFNNGECLKKRIPFSNGRMNPSIGGKALIKIRKDSPPMTPEGPTAKKKDNSTMILIGSVLLSSSGGESTLLSHARHELKCFTYEELNEATNGFKEELGRGAFATVFKGVLAFENRKCVAVKRLDTIVGENELEFKAEMSTIGRTNHRNLVQLLGFCNEGQHRILVYEFMSKGSLASFLFGESRPNWYQRRQIALGTARGLLYLHEECSMQIIHCDIKPQNILLDDSFTARISDFGLAKLLRTDQTRTTTGIRGTKGYVAPEWFKSLPITMKVDVYSYGIMLLEIVCCRKKYEENIEDEDQMVLADWAYDCYKQKKLHLLLENDDEAMHDIKKMEKYVMIAVWCIQEDPSLRPTMKKVTQMLEGTVEVSVPPDPSSFISSVF</sequence>
<keyword evidence="14" id="KW-1015">Disulfide bond</keyword>
<evidence type="ECO:0000256" key="2">
    <source>
        <dbReference type="ARBA" id="ARBA00012513"/>
    </source>
</evidence>
<proteinExistence type="predicted"/>
<evidence type="ECO:0000256" key="1">
    <source>
        <dbReference type="ARBA" id="ARBA00004479"/>
    </source>
</evidence>
<dbReference type="SMART" id="SM00220">
    <property type="entry name" value="S_TKc"/>
    <property type="match status" value="1"/>
</dbReference>
<dbReference type="GO" id="GO:0005524">
    <property type="term" value="F:ATP binding"/>
    <property type="evidence" value="ECO:0007669"/>
    <property type="project" value="UniProtKB-UniRule"/>
</dbReference>
<evidence type="ECO:0000256" key="18">
    <source>
        <dbReference type="ARBA" id="ARBA00048679"/>
    </source>
</evidence>
<dbReference type="PROSITE" id="PS50011">
    <property type="entry name" value="PROTEIN_KINASE_DOM"/>
    <property type="match status" value="1"/>
</dbReference>
<comment type="caution">
    <text evidence="21">The sequence shown here is derived from an EMBL/GenBank/DDBJ whole genome shotgun (WGS) entry which is preliminary data.</text>
</comment>
<evidence type="ECO:0000313" key="22">
    <source>
        <dbReference type="Proteomes" id="UP000250321"/>
    </source>
</evidence>
<keyword evidence="15 21" id="KW-0675">Receptor</keyword>
<dbReference type="FunFam" id="1.10.510.10:FF:000237">
    <property type="entry name" value="G-type lectin S-receptor-like serine/threonine-protein kinase"/>
    <property type="match status" value="1"/>
</dbReference>
<keyword evidence="22" id="KW-1185">Reference proteome</keyword>
<evidence type="ECO:0000256" key="17">
    <source>
        <dbReference type="ARBA" id="ARBA00047899"/>
    </source>
</evidence>
<organism evidence="21 22">
    <name type="scientific">Prunus yedoensis var. nudiflora</name>
    <dbReference type="NCBI Taxonomy" id="2094558"/>
    <lineage>
        <taxon>Eukaryota</taxon>
        <taxon>Viridiplantae</taxon>
        <taxon>Streptophyta</taxon>
        <taxon>Embryophyta</taxon>
        <taxon>Tracheophyta</taxon>
        <taxon>Spermatophyta</taxon>
        <taxon>Magnoliopsida</taxon>
        <taxon>eudicotyledons</taxon>
        <taxon>Gunneridae</taxon>
        <taxon>Pentapetalae</taxon>
        <taxon>rosids</taxon>
        <taxon>fabids</taxon>
        <taxon>Rosales</taxon>
        <taxon>Rosaceae</taxon>
        <taxon>Amygdaloideae</taxon>
        <taxon>Amygdaleae</taxon>
        <taxon>Prunus</taxon>
    </lineage>
</organism>
<comment type="catalytic activity">
    <reaction evidence="17">
        <text>L-threonyl-[protein] + ATP = O-phospho-L-threonyl-[protein] + ADP + H(+)</text>
        <dbReference type="Rhea" id="RHEA:46608"/>
        <dbReference type="Rhea" id="RHEA-COMP:11060"/>
        <dbReference type="Rhea" id="RHEA-COMP:11605"/>
        <dbReference type="ChEBI" id="CHEBI:15378"/>
        <dbReference type="ChEBI" id="CHEBI:30013"/>
        <dbReference type="ChEBI" id="CHEBI:30616"/>
        <dbReference type="ChEBI" id="CHEBI:61977"/>
        <dbReference type="ChEBI" id="CHEBI:456216"/>
        <dbReference type="EC" id="2.7.11.1"/>
    </reaction>
</comment>
<comment type="catalytic activity">
    <reaction evidence="18">
        <text>L-seryl-[protein] + ATP = O-phospho-L-seryl-[protein] + ADP + H(+)</text>
        <dbReference type="Rhea" id="RHEA:17989"/>
        <dbReference type="Rhea" id="RHEA-COMP:9863"/>
        <dbReference type="Rhea" id="RHEA-COMP:11604"/>
        <dbReference type="ChEBI" id="CHEBI:15378"/>
        <dbReference type="ChEBI" id="CHEBI:29999"/>
        <dbReference type="ChEBI" id="CHEBI:30616"/>
        <dbReference type="ChEBI" id="CHEBI:83421"/>
        <dbReference type="ChEBI" id="CHEBI:456216"/>
        <dbReference type="EC" id="2.7.11.1"/>
    </reaction>
</comment>
<dbReference type="InterPro" id="IPR017441">
    <property type="entry name" value="Protein_kinase_ATP_BS"/>
</dbReference>
<dbReference type="AlphaFoldDB" id="A0A314U834"/>
<evidence type="ECO:0000256" key="9">
    <source>
        <dbReference type="ARBA" id="ARBA00022741"/>
    </source>
</evidence>
<evidence type="ECO:0000256" key="11">
    <source>
        <dbReference type="ARBA" id="ARBA00022840"/>
    </source>
</evidence>
<name>A0A314U834_PRUYE</name>
<dbReference type="InterPro" id="IPR011009">
    <property type="entry name" value="Kinase-like_dom_sf"/>
</dbReference>
<dbReference type="PROSITE" id="PS00108">
    <property type="entry name" value="PROTEIN_KINASE_ST"/>
    <property type="match status" value="1"/>
</dbReference>
<keyword evidence="5" id="KW-0808">Transferase</keyword>
<evidence type="ECO:0000256" key="16">
    <source>
        <dbReference type="ARBA" id="ARBA00023180"/>
    </source>
</evidence>
<evidence type="ECO:0000256" key="5">
    <source>
        <dbReference type="ARBA" id="ARBA00022679"/>
    </source>
</evidence>
<evidence type="ECO:0000256" key="7">
    <source>
        <dbReference type="ARBA" id="ARBA00022729"/>
    </source>
</evidence>
<keyword evidence="4" id="KW-0245">EGF-like domain</keyword>
<dbReference type="GO" id="GO:0016020">
    <property type="term" value="C:membrane"/>
    <property type="evidence" value="ECO:0007669"/>
    <property type="project" value="UniProtKB-SubCell"/>
</dbReference>
<dbReference type="InterPro" id="IPR008271">
    <property type="entry name" value="Ser/Thr_kinase_AS"/>
</dbReference>
<keyword evidence="7" id="KW-0732">Signal</keyword>
<dbReference type="FunFam" id="3.30.200.20:FF:000059">
    <property type="entry name" value="S-receptor-like serine/threonine-protein kinase"/>
    <property type="match status" value="1"/>
</dbReference>
<dbReference type="Pfam" id="PF00069">
    <property type="entry name" value="Pkinase"/>
    <property type="match status" value="1"/>
</dbReference>
<keyword evidence="8 21" id="KW-0430">Lectin</keyword>
<dbReference type="PANTHER" id="PTHR47976">
    <property type="entry name" value="G-TYPE LECTIN S-RECEPTOR-LIKE SERINE/THREONINE-PROTEIN KINASE SD2-5"/>
    <property type="match status" value="1"/>
</dbReference>
<protein>
    <recommendedName>
        <fullName evidence="2">non-specific serine/threonine protein kinase</fullName>
        <ecNumber evidence="2">2.7.11.1</ecNumber>
    </recommendedName>
</protein>
<dbReference type="Gene3D" id="3.30.200.20">
    <property type="entry name" value="Phosphorylase Kinase, domain 1"/>
    <property type="match status" value="1"/>
</dbReference>
<evidence type="ECO:0000256" key="8">
    <source>
        <dbReference type="ARBA" id="ARBA00022734"/>
    </source>
</evidence>
<gene>
    <name evidence="21" type="ORF">Pyn_34666</name>
</gene>
<evidence type="ECO:0000256" key="13">
    <source>
        <dbReference type="ARBA" id="ARBA00023136"/>
    </source>
</evidence>
<reference evidence="21 22" key="1">
    <citation type="submission" date="2018-02" db="EMBL/GenBank/DDBJ databases">
        <title>Draft genome of wild Prunus yedoensis var. nudiflora.</title>
        <authorList>
            <person name="Baek S."/>
            <person name="Kim J.-H."/>
            <person name="Choi K."/>
            <person name="Kim G.-B."/>
            <person name="Cho A."/>
            <person name="Jang H."/>
            <person name="Shin C.-H."/>
            <person name="Yu H.-J."/>
            <person name="Mun J.-H."/>
        </authorList>
    </citation>
    <scope>NUCLEOTIDE SEQUENCE [LARGE SCALE GENOMIC DNA]</scope>
    <source>
        <strain evidence="22">cv. Jeju island</strain>
        <tissue evidence="21">Leaf</tissue>
    </source>
</reference>
<comment type="subcellular location">
    <subcellularLocation>
        <location evidence="1">Membrane</location>
        <topology evidence="1">Single-pass type I membrane protein</topology>
    </subcellularLocation>
</comment>
<keyword evidence="10 21" id="KW-0418">Kinase</keyword>
<keyword evidence="6" id="KW-0812">Transmembrane</keyword>
<keyword evidence="9 19" id="KW-0547">Nucleotide-binding</keyword>
<dbReference type="EMBL" id="PJQY01003945">
    <property type="protein sequence ID" value="PQM33268.1"/>
    <property type="molecule type" value="Genomic_DNA"/>
</dbReference>
<feature type="binding site" evidence="19">
    <location>
        <position position="252"/>
    </location>
    <ligand>
        <name>ATP</name>
        <dbReference type="ChEBI" id="CHEBI:30616"/>
    </ligand>
</feature>
<dbReference type="Proteomes" id="UP000250321">
    <property type="component" value="Unassembled WGS sequence"/>
</dbReference>
<evidence type="ECO:0000256" key="12">
    <source>
        <dbReference type="ARBA" id="ARBA00022989"/>
    </source>
</evidence>
<evidence type="ECO:0000256" key="19">
    <source>
        <dbReference type="PROSITE-ProRule" id="PRU10141"/>
    </source>
</evidence>
<dbReference type="SUPFAM" id="SSF56112">
    <property type="entry name" value="Protein kinase-like (PK-like)"/>
    <property type="match status" value="1"/>
</dbReference>
<dbReference type="GO" id="GO:0004674">
    <property type="term" value="F:protein serine/threonine kinase activity"/>
    <property type="evidence" value="ECO:0007669"/>
    <property type="project" value="UniProtKB-KW"/>
</dbReference>
<evidence type="ECO:0000256" key="10">
    <source>
        <dbReference type="ARBA" id="ARBA00022777"/>
    </source>
</evidence>
<evidence type="ECO:0000256" key="4">
    <source>
        <dbReference type="ARBA" id="ARBA00022536"/>
    </source>
</evidence>
<dbReference type="InterPro" id="IPR051343">
    <property type="entry name" value="G-type_lectin_kinases/EP1-like"/>
</dbReference>
<keyword evidence="11 19" id="KW-0067">ATP-binding</keyword>
<dbReference type="PANTHER" id="PTHR47976:SF108">
    <property type="entry name" value="G-TYPE LECTIN S-RECEPTOR-LIKE SERINE_THREONINE-PROTEIN KINASE LECRK1"/>
    <property type="match status" value="1"/>
</dbReference>
<dbReference type="OrthoDB" id="1149248at2759"/>
<evidence type="ECO:0000313" key="21">
    <source>
        <dbReference type="EMBL" id="PQM33268.1"/>
    </source>
</evidence>
<keyword evidence="12" id="KW-1133">Transmembrane helix</keyword>
<evidence type="ECO:0000256" key="15">
    <source>
        <dbReference type="ARBA" id="ARBA00023170"/>
    </source>
</evidence>
<dbReference type="PROSITE" id="PS00107">
    <property type="entry name" value="PROTEIN_KINASE_ATP"/>
    <property type="match status" value="1"/>
</dbReference>
<evidence type="ECO:0000256" key="14">
    <source>
        <dbReference type="ARBA" id="ARBA00023157"/>
    </source>
</evidence>
<keyword evidence="3" id="KW-0723">Serine/threonine-protein kinase</keyword>
<keyword evidence="16" id="KW-0325">Glycoprotein</keyword>
<feature type="domain" description="Protein kinase" evidence="20">
    <location>
        <begin position="222"/>
        <end position="496"/>
    </location>
</feature>